<dbReference type="EMBL" id="CAADFN010000056">
    <property type="protein sequence ID" value="VFK19296.1"/>
    <property type="molecule type" value="Genomic_DNA"/>
</dbReference>
<protein>
    <submittedName>
        <fullName evidence="1">Addiction module antitoxin, RelB/DinJ family</fullName>
    </submittedName>
</protein>
<name>A0A450WQG2_9GAMM</name>
<dbReference type="AlphaFoldDB" id="A0A450WQG2"/>
<accession>A0A450WQG2</accession>
<reference evidence="1" key="1">
    <citation type="submission" date="2019-02" db="EMBL/GenBank/DDBJ databases">
        <authorList>
            <person name="Gruber-Vodicka R. H."/>
            <person name="Seah K. B. B."/>
        </authorList>
    </citation>
    <scope>NUCLEOTIDE SEQUENCE</scope>
    <source>
        <strain evidence="1">BECK_BY7</strain>
    </source>
</reference>
<dbReference type="InterPro" id="IPR013321">
    <property type="entry name" value="Arc_rbn_hlx_hlx"/>
</dbReference>
<dbReference type="GO" id="GO:0006355">
    <property type="term" value="P:regulation of DNA-templated transcription"/>
    <property type="evidence" value="ECO:0007669"/>
    <property type="project" value="InterPro"/>
</dbReference>
<organism evidence="1">
    <name type="scientific">Candidatus Kentrum sp. LFY</name>
    <dbReference type="NCBI Taxonomy" id="2126342"/>
    <lineage>
        <taxon>Bacteria</taxon>
        <taxon>Pseudomonadati</taxon>
        <taxon>Pseudomonadota</taxon>
        <taxon>Gammaproteobacteria</taxon>
        <taxon>Candidatus Kentrum</taxon>
    </lineage>
</organism>
<gene>
    <name evidence="1" type="ORF">BECKLFY1418C_GA0070996_10569</name>
</gene>
<sequence length="69" mass="7793">MSNTTMVRARLTPDLKERAERIFHRLGLNATQAITLILPAGRASGRTPVRYRRSDAGDQTNIRIFRGRA</sequence>
<proteinExistence type="predicted"/>
<dbReference type="Gene3D" id="1.10.1220.10">
    <property type="entry name" value="Met repressor-like"/>
    <property type="match status" value="1"/>
</dbReference>
<evidence type="ECO:0000313" key="1">
    <source>
        <dbReference type="EMBL" id="VFK19296.1"/>
    </source>
</evidence>